<feature type="transmembrane region" description="Helical" evidence="1">
    <location>
        <begin position="6"/>
        <end position="22"/>
    </location>
</feature>
<evidence type="ECO:0000313" key="2">
    <source>
        <dbReference type="EMBL" id="TMR37541.1"/>
    </source>
</evidence>
<dbReference type="Proteomes" id="UP000305238">
    <property type="component" value="Unassembled WGS sequence"/>
</dbReference>
<protein>
    <submittedName>
        <fullName evidence="2">Uncharacterized protein</fullName>
    </submittedName>
</protein>
<organism evidence="2 3">
    <name type="scientific">Actinomadura geliboluensis</name>
    <dbReference type="NCBI Taxonomy" id="882440"/>
    <lineage>
        <taxon>Bacteria</taxon>
        <taxon>Bacillati</taxon>
        <taxon>Actinomycetota</taxon>
        <taxon>Actinomycetes</taxon>
        <taxon>Streptosporangiales</taxon>
        <taxon>Thermomonosporaceae</taxon>
        <taxon>Actinomadura</taxon>
    </lineage>
</organism>
<keyword evidence="1" id="KW-0472">Membrane</keyword>
<feature type="transmembrane region" description="Helical" evidence="1">
    <location>
        <begin position="110"/>
        <end position="128"/>
    </location>
</feature>
<sequence length="145" mass="15222">MPADRVAYIAIFMIIPVALFLPRTGKYGLRMSVGIAFVAVGEGLLMGGAVSRPLEAALLCLSGGLLILAEIATGSENQTVSLLWIACGAIGLWKHEDIAEWVATARTEVASAGLAGTVVLIALAVRGWRRAKRPAYKSDDLTGLS</sequence>
<keyword evidence="1" id="KW-1133">Transmembrane helix</keyword>
<dbReference type="EMBL" id="VCKZ01000123">
    <property type="protein sequence ID" value="TMR37541.1"/>
    <property type="molecule type" value="Genomic_DNA"/>
</dbReference>
<accession>A0A5S4GYC1</accession>
<evidence type="ECO:0000256" key="1">
    <source>
        <dbReference type="SAM" id="Phobius"/>
    </source>
</evidence>
<gene>
    <name evidence="2" type="ORF">ETD96_18205</name>
</gene>
<feature type="transmembrane region" description="Helical" evidence="1">
    <location>
        <begin position="29"/>
        <end position="50"/>
    </location>
</feature>
<keyword evidence="1" id="KW-0812">Transmembrane</keyword>
<keyword evidence="3" id="KW-1185">Reference proteome</keyword>
<evidence type="ECO:0000313" key="3">
    <source>
        <dbReference type="Proteomes" id="UP000305238"/>
    </source>
</evidence>
<reference evidence="2 3" key="1">
    <citation type="submission" date="2019-05" db="EMBL/GenBank/DDBJ databases">
        <title>Draft genome sequence of Actinomadura geliboluensis A8036.</title>
        <authorList>
            <person name="Saricaoglu S."/>
            <person name="Isik K."/>
        </authorList>
    </citation>
    <scope>NUCLEOTIDE SEQUENCE [LARGE SCALE GENOMIC DNA]</scope>
    <source>
        <strain evidence="2 3">A8036</strain>
    </source>
</reference>
<comment type="caution">
    <text evidence="2">The sequence shown here is derived from an EMBL/GenBank/DDBJ whole genome shotgun (WGS) entry which is preliminary data.</text>
</comment>
<dbReference type="AlphaFoldDB" id="A0A5S4GYC1"/>
<proteinExistence type="predicted"/>
<dbReference type="RefSeq" id="WP_138637660.1">
    <property type="nucleotide sequence ID" value="NZ_JASWDG010000225.1"/>
</dbReference>
<name>A0A5S4GYC1_9ACTN</name>